<keyword evidence="2" id="KW-1185">Reference proteome</keyword>
<comment type="caution">
    <text evidence="1">The sequence shown here is derived from an EMBL/GenBank/DDBJ whole genome shotgun (WGS) entry which is preliminary data.</text>
</comment>
<dbReference type="InterPro" id="IPR025447">
    <property type="entry name" value="DUF4192"/>
</dbReference>
<evidence type="ECO:0000313" key="2">
    <source>
        <dbReference type="Proteomes" id="UP000305109"/>
    </source>
</evidence>
<dbReference type="Proteomes" id="UP000305109">
    <property type="component" value="Unassembled WGS sequence"/>
</dbReference>
<sequence>MTTMHPDQPVRIGDPGDLIAAIPAMLGFRPAHSLVLVCLDGGDGPARVRAVMRHDLPDGALGPLDREAIERMSLVCAREDIGAVIAVIVDQRRATGMHHAVVGELDLHLGGRDVVLVGALVVPEIEAGRPWRGLCGDPRRGRLPDPAASGVALAQVVGGRAIRSSREELEAVVAPQPERERARLAELLRDRPARRSRPRDELRLVLTRIAELASGQTPHLHDLADLARALSNPPVRDALLSLALTAEADAAEQLWILLARALPDPERAEPATLLGYSAYARGDGPMAGVALVAALEANPRHRLAGMLDAALQSGMRPETISGLAVTGFDEAARIGVRMPRPIEGG</sequence>
<gene>
    <name evidence="1" type="ORF">FCG67_20620</name>
</gene>
<accession>A0ABY2RF99</accession>
<dbReference type="EMBL" id="SUMD01000011">
    <property type="protein sequence ID" value="TJZ75399.1"/>
    <property type="molecule type" value="Genomic_DNA"/>
</dbReference>
<protein>
    <submittedName>
        <fullName evidence="1">DUF4192 domain-containing protein</fullName>
    </submittedName>
</protein>
<reference evidence="1 2" key="1">
    <citation type="submission" date="2019-04" db="EMBL/GenBank/DDBJ databases">
        <title>Rhodococcus oryzae sp. nov., a novel actinomycete isolated from rhizosphere soil of rice (Oryza sativa L.).</title>
        <authorList>
            <person name="Li C."/>
        </authorList>
    </citation>
    <scope>NUCLEOTIDE SEQUENCE [LARGE SCALE GENOMIC DNA]</scope>
    <source>
        <strain evidence="1 2">NEAU-CX67</strain>
    </source>
</reference>
<dbReference type="RefSeq" id="WP_136911520.1">
    <property type="nucleotide sequence ID" value="NZ_SUMD01000011.1"/>
</dbReference>
<name>A0ABY2RF99_9NOCA</name>
<evidence type="ECO:0000313" key="1">
    <source>
        <dbReference type="EMBL" id="TJZ75399.1"/>
    </source>
</evidence>
<proteinExistence type="predicted"/>
<organism evidence="1 2">
    <name type="scientific">Rhodococcus oryzae</name>
    <dbReference type="NCBI Taxonomy" id="2571143"/>
    <lineage>
        <taxon>Bacteria</taxon>
        <taxon>Bacillati</taxon>
        <taxon>Actinomycetota</taxon>
        <taxon>Actinomycetes</taxon>
        <taxon>Mycobacteriales</taxon>
        <taxon>Nocardiaceae</taxon>
        <taxon>Rhodococcus</taxon>
    </lineage>
</organism>
<dbReference type="Pfam" id="PF13830">
    <property type="entry name" value="DUF4192"/>
    <property type="match status" value="1"/>
</dbReference>